<comment type="caution">
    <text evidence="2">The sequence shown here is derived from an EMBL/GenBank/DDBJ whole genome shotgun (WGS) entry which is preliminary data.</text>
</comment>
<protein>
    <submittedName>
        <fullName evidence="2">Uncharacterized protein</fullName>
    </submittedName>
</protein>
<name>A0A710H6X4_SALTM</name>
<evidence type="ECO:0000313" key="2">
    <source>
        <dbReference type="EMBL" id="HAD1627291.1"/>
    </source>
</evidence>
<evidence type="ECO:0000256" key="1">
    <source>
        <dbReference type="SAM" id="Coils"/>
    </source>
</evidence>
<gene>
    <name evidence="2" type="ORF">G0P69_11805</name>
</gene>
<keyword evidence="1" id="KW-0175">Coiled coil</keyword>
<dbReference type="AlphaFoldDB" id="A0A710H6X4"/>
<accession>A0A710H6X4</accession>
<proteinExistence type="predicted"/>
<sequence>MIRLVVIVERRDFKPCVGAVAGLDVGNTDKDLFQPLLYEGVGLNPRAINNDCPETIMQKNEPMIVAEDYSTKEIYDWMKKKITASRMLDAALAERELLKQALADVNLRIDELTSSSALELLSKIQGPTHLHEPHQNNL</sequence>
<dbReference type="EMBL" id="DAANVS010000027">
    <property type="protein sequence ID" value="HAD1627291.1"/>
    <property type="molecule type" value="Genomic_DNA"/>
</dbReference>
<feature type="coiled-coil region" evidence="1">
    <location>
        <begin position="88"/>
        <end position="115"/>
    </location>
</feature>
<reference evidence="2" key="1">
    <citation type="journal article" date="2018" name="Genome Biol.">
        <title>SKESA: strategic k-mer extension for scrupulous assemblies.</title>
        <authorList>
            <person name="Souvorov A."/>
            <person name="Agarwala R."/>
            <person name="Lipman D.J."/>
        </authorList>
    </citation>
    <scope>NUCLEOTIDE SEQUENCE</scope>
    <source>
        <strain evidence="2">SSI_AA693</strain>
    </source>
</reference>
<organism evidence="2">
    <name type="scientific">Salmonella typhimurium</name>
    <dbReference type="NCBI Taxonomy" id="90371"/>
    <lineage>
        <taxon>Bacteria</taxon>
        <taxon>Pseudomonadati</taxon>
        <taxon>Pseudomonadota</taxon>
        <taxon>Gammaproteobacteria</taxon>
        <taxon>Enterobacterales</taxon>
        <taxon>Enterobacteriaceae</taxon>
        <taxon>Salmonella</taxon>
    </lineage>
</organism>
<reference evidence="2" key="2">
    <citation type="submission" date="2019-08" db="EMBL/GenBank/DDBJ databases">
        <authorList>
            <consortium name="NCBI Pathogen Detection Project"/>
        </authorList>
    </citation>
    <scope>NUCLEOTIDE SEQUENCE</scope>
    <source>
        <strain evidence="2">SSI_AA693</strain>
    </source>
</reference>